<dbReference type="PANTHER" id="PTHR38474">
    <property type="entry name" value="SLR0299 PROTEIN"/>
    <property type="match status" value="1"/>
</dbReference>
<dbReference type="KEGG" id="manr:MPAN_013660"/>
<organism evidence="2 3">
    <name type="scientific">Mariniplasma anaerobium</name>
    <dbReference type="NCBI Taxonomy" id="2735436"/>
    <lineage>
        <taxon>Bacteria</taxon>
        <taxon>Bacillati</taxon>
        <taxon>Mycoplasmatota</taxon>
        <taxon>Mollicutes</taxon>
        <taxon>Acholeplasmatales</taxon>
        <taxon>Acholeplasmataceae</taxon>
        <taxon>Mariniplasma</taxon>
    </lineage>
</organism>
<feature type="active site" description="Proton acceptor" evidence="1">
    <location>
        <position position="187"/>
    </location>
</feature>
<dbReference type="Proteomes" id="UP000620133">
    <property type="component" value="Chromosome"/>
</dbReference>
<name>A0A7U9XWB9_9MOLU</name>
<dbReference type="InterPro" id="IPR001707">
    <property type="entry name" value="Cmp_AcTrfase"/>
</dbReference>
<protein>
    <submittedName>
        <fullName evidence="2">Chloramphenicol acetyltransferase</fullName>
    </submittedName>
</protein>
<dbReference type="InterPro" id="IPR023213">
    <property type="entry name" value="CAT-like_dom_sf"/>
</dbReference>
<proteinExistence type="predicted"/>
<accession>A0A7U9XWB9</accession>
<dbReference type="PIRSF" id="PIRSF000440">
    <property type="entry name" value="CAT"/>
    <property type="match status" value="1"/>
</dbReference>
<sequence>MMKKIDMNHWERKEMYDFFKLYDLPRYQVTVDIDVTNLHRFVKEKNLSFYFSMMWVVMNELNQIENFKYRIENDDVYLFDQVHPSFTDLIENTNKFKIVNTLFDEDIENFVQCAKSKSKLQKNKFIVYDEEIRQDLVYITVFPWATYTHVTQATQINSKDAIPRILWGKYRVVNDRIIMPLTIEAHHSFVDGYHMGLLINKIEEKIEKL</sequence>
<dbReference type="Gene3D" id="3.30.559.10">
    <property type="entry name" value="Chloramphenicol acetyltransferase-like domain"/>
    <property type="match status" value="1"/>
</dbReference>
<dbReference type="PANTHER" id="PTHR38474:SF1">
    <property type="entry name" value="SLR0299 PROTEIN"/>
    <property type="match status" value="1"/>
</dbReference>
<dbReference type="SMART" id="SM01059">
    <property type="entry name" value="CAT"/>
    <property type="match status" value="1"/>
</dbReference>
<gene>
    <name evidence="2" type="ORF">MPAN_013660</name>
</gene>
<dbReference type="AlphaFoldDB" id="A0A7U9XWB9"/>
<evidence type="ECO:0000313" key="2">
    <source>
        <dbReference type="EMBL" id="BCR36473.1"/>
    </source>
</evidence>
<reference evidence="2" key="1">
    <citation type="submission" date="2021-01" db="EMBL/GenBank/DDBJ databases">
        <title>Draft genome sequence of Acholeplasmataceae bacterium strain Mahy22.</title>
        <authorList>
            <person name="Watanabe M."/>
            <person name="Kojima H."/>
            <person name="Fukui M."/>
        </authorList>
    </citation>
    <scope>NUCLEOTIDE SEQUENCE</scope>
    <source>
        <strain evidence="2">Mahy22</strain>
    </source>
</reference>
<dbReference type="GO" id="GO:0008811">
    <property type="term" value="F:chloramphenicol O-acetyltransferase activity"/>
    <property type="evidence" value="ECO:0007669"/>
    <property type="project" value="InterPro"/>
</dbReference>
<dbReference type="EMBL" id="AP024412">
    <property type="protein sequence ID" value="BCR36473.1"/>
    <property type="molecule type" value="Genomic_DNA"/>
</dbReference>
<keyword evidence="3" id="KW-1185">Reference proteome</keyword>
<dbReference type="Pfam" id="PF00302">
    <property type="entry name" value="CAT"/>
    <property type="match status" value="1"/>
</dbReference>
<dbReference type="SUPFAM" id="SSF52777">
    <property type="entry name" value="CoA-dependent acyltransferases"/>
    <property type="match status" value="1"/>
</dbReference>
<evidence type="ECO:0000313" key="3">
    <source>
        <dbReference type="Proteomes" id="UP000620133"/>
    </source>
</evidence>
<evidence type="ECO:0000256" key="1">
    <source>
        <dbReference type="PIRSR" id="PIRSR000440-1"/>
    </source>
</evidence>